<evidence type="ECO:0000313" key="9">
    <source>
        <dbReference type="Proteomes" id="UP000323521"/>
    </source>
</evidence>
<keyword evidence="2" id="KW-0813">Transport</keyword>
<dbReference type="GO" id="GO:0005886">
    <property type="term" value="C:plasma membrane"/>
    <property type="evidence" value="ECO:0007669"/>
    <property type="project" value="UniProtKB-SubCell"/>
</dbReference>
<dbReference type="CDD" id="cd17316">
    <property type="entry name" value="MFS_SV2_like"/>
    <property type="match status" value="1"/>
</dbReference>
<dbReference type="InterPro" id="IPR020846">
    <property type="entry name" value="MFS_dom"/>
</dbReference>
<feature type="transmembrane region" description="Helical" evidence="6">
    <location>
        <begin position="174"/>
        <end position="191"/>
    </location>
</feature>
<reference evidence="8 9" key="1">
    <citation type="submission" date="2016-10" db="EMBL/GenBank/DDBJ databases">
        <title>Complete Genome Sequence of Peptococcaceae strain DCMF.</title>
        <authorList>
            <person name="Edwards R.J."/>
            <person name="Holland S.I."/>
            <person name="Deshpande N.P."/>
            <person name="Wong Y.K."/>
            <person name="Ertan H."/>
            <person name="Manefield M."/>
            <person name="Russell T.L."/>
            <person name="Lee M.J."/>
        </authorList>
    </citation>
    <scope>NUCLEOTIDE SEQUENCE [LARGE SCALE GENOMIC DNA]</scope>
    <source>
        <strain evidence="8 9">DCMF</strain>
    </source>
</reference>
<feature type="transmembrane region" description="Helical" evidence="6">
    <location>
        <begin position="263"/>
        <end position="280"/>
    </location>
</feature>
<name>A0A3G1KV42_FORW1</name>
<dbReference type="OrthoDB" id="9787026at2"/>
<dbReference type="Gene3D" id="1.20.1250.20">
    <property type="entry name" value="MFS general substrate transporter like domains"/>
    <property type="match status" value="1"/>
</dbReference>
<keyword evidence="4 6" id="KW-1133">Transmembrane helix</keyword>
<evidence type="ECO:0000256" key="6">
    <source>
        <dbReference type="SAM" id="Phobius"/>
    </source>
</evidence>
<feature type="transmembrane region" description="Helical" evidence="6">
    <location>
        <begin position="146"/>
        <end position="168"/>
    </location>
</feature>
<organism evidence="8 9">
    <name type="scientific">Formimonas warabiya</name>
    <dbReference type="NCBI Taxonomy" id="1761012"/>
    <lineage>
        <taxon>Bacteria</taxon>
        <taxon>Bacillati</taxon>
        <taxon>Bacillota</taxon>
        <taxon>Clostridia</taxon>
        <taxon>Eubacteriales</taxon>
        <taxon>Peptococcaceae</taxon>
        <taxon>Candidatus Formimonas</taxon>
    </lineage>
</organism>
<keyword evidence="5 6" id="KW-0472">Membrane</keyword>
<feature type="transmembrane region" description="Helical" evidence="6">
    <location>
        <begin position="386"/>
        <end position="409"/>
    </location>
</feature>
<dbReference type="PANTHER" id="PTHR23511:SF34">
    <property type="entry name" value="SYNAPTIC VESICLE GLYCOPROTEIN 2"/>
    <property type="match status" value="1"/>
</dbReference>
<feature type="transmembrane region" description="Helical" evidence="6">
    <location>
        <begin position="421"/>
        <end position="439"/>
    </location>
</feature>
<dbReference type="InterPro" id="IPR005828">
    <property type="entry name" value="MFS_sugar_transport-like"/>
</dbReference>
<dbReference type="GO" id="GO:0022857">
    <property type="term" value="F:transmembrane transporter activity"/>
    <property type="evidence" value="ECO:0007669"/>
    <property type="project" value="InterPro"/>
</dbReference>
<proteinExistence type="predicted"/>
<feature type="transmembrane region" description="Helical" evidence="6">
    <location>
        <begin position="113"/>
        <end position="134"/>
    </location>
</feature>
<feature type="transmembrane region" description="Helical" evidence="6">
    <location>
        <begin position="87"/>
        <end position="107"/>
    </location>
</feature>
<feature type="transmembrane region" description="Helical" evidence="6">
    <location>
        <begin position="300"/>
        <end position="319"/>
    </location>
</feature>
<evidence type="ECO:0000256" key="5">
    <source>
        <dbReference type="ARBA" id="ARBA00023136"/>
    </source>
</evidence>
<sequence>MDHILAGARLDRLPISKFHRKVLYLIGAGMFLDLFDVYLAGGVLGQLVKNGWSTMQLNASFISVTFVGMLIGAFVTGLVGDSFGRRFAYQIDLLIVGIASFAAALAPSMGWLILFRGIMGLGMGAEIVIGYATFSEFVPAKVRGRWISLLSLVANSSLPVCAILAYFIIPNLGWRYMFVIVGVLALIVWWLRMKYLTESPRWLEAKGKLEKAEQILSDIEHEIAQEKGHSLPVVNADHYQVLTSEKGGSIWELFSREYLKRTIVSMLYLIGTNFFTYTYVNWLPTIFIKQGISITTSLGYTFVMMLGAPFGSLIGSLITDKFGRKPISIIVFILMGICGYVYAISTTPPLLMLLGFCFMLLLYIVCAIGFGIYVPELFPTRLRIRGTGVANSAGRLAMILNPYIVVWLLNSYGVQSVFQSLAGYAFFLALVVGIFGIETKAKSLEEINRGVAV</sequence>
<feature type="transmembrane region" description="Helical" evidence="6">
    <location>
        <begin position="61"/>
        <end position="80"/>
    </location>
</feature>
<evidence type="ECO:0000256" key="3">
    <source>
        <dbReference type="ARBA" id="ARBA00022692"/>
    </source>
</evidence>
<gene>
    <name evidence="8" type="ORF">DCMF_17440</name>
</gene>
<evidence type="ECO:0000313" key="8">
    <source>
        <dbReference type="EMBL" id="ATW26306.1"/>
    </source>
</evidence>
<dbReference type="RefSeq" id="WP_148135605.1">
    <property type="nucleotide sequence ID" value="NZ_CP017634.1"/>
</dbReference>
<protein>
    <submittedName>
        <fullName evidence="8">MFS transporter</fullName>
    </submittedName>
</protein>
<dbReference type="PANTHER" id="PTHR23511">
    <property type="entry name" value="SYNAPTIC VESICLE GLYCOPROTEIN 2"/>
    <property type="match status" value="1"/>
</dbReference>
<dbReference type="PROSITE" id="PS50850">
    <property type="entry name" value="MFS"/>
    <property type="match status" value="1"/>
</dbReference>
<evidence type="ECO:0000256" key="1">
    <source>
        <dbReference type="ARBA" id="ARBA00004651"/>
    </source>
</evidence>
<feature type="transmembrane region" description="Helical" evidence="6">
    <location>
        <begin position="350"/>
        <end position="374"/>
    </location>
</feature>
<feature type="domain" description="Major facilitator superfamily (MFS) profile" evidence="7">
    <location>
        <begin position="22"/>
        <end position="440"/>
    </location>
</feature>
<feature type="transmembrane region" description="Helical" evidence="6">
    <location>
        <begin position="326"/>
        <end position="344"/>
    </location>
</feature>
<evidence type="ECO:0000256" key="4">
    <source>
        <dbReference type="ARBA" id="ARBA00022989"/>
    </source>
</evidence>
<dbReference type="KEGG" id="fwa:DCMF_17440"/>
<dbReference type="Proteomes" id="UP000323521">
    <property type="component" value="Chromosome"/>
</dbReference>
<dbReference type="Pfam" id="PF00083">
    <property type="entry name" value="Sugar_tr"/>
    <property type="match status" value="1"/>
</dbReference>
<keyword evidence="9" id="KW-1185">Reference proteome</keyword>
<dbReference type="EMBL" id="CP017634">
    <property type="protein sequence ID" value="ATW26306.1"/>
    <property type="molecule type" value="Genomic_DNA"/>
</dbReference>
<dbReference type="SUPFAM" id="SSF103473">
    <property type="entry name" value="MFS general substrate transporter"/>
    <property type="match status" value="1"/>
</dbReference>
<dbReference type="InterPro" id="IPR036259">
    <property type="entry name" value="MFS_trans_sf"/>
</dbReference>
<dbReference type="AlphaFoldDB" id="A0A3G1KV42"/>
<comment type="subcellular location">
    <subcellularLocation>
        <location evidence="1">Cell membrane</location>
        <topology evidence="1">Multi-pass membrane protein</topology>
    </subcellularLocation>
</comment>
<accession>A0A3G1KV42</accession>
<evidence type="ECO:0000256" key="2">
    <source>
        <dbReference type="ARBA" id="ARBA00022448"/>
    </source>
</evidence>
<evidence type="ECO:0000259" key="7">
    <source>
        <dbReference type="PROSITE" id="PS50850"/>
    </source>
</evidence>
<keyword evidence="3 6" id="KW-0812">Transmembrane</keyword>
<feature type="transmembrane region" description="Helical" evidence="6">
    <location>
        <begin position="22"/>
        <end position="41"/>
    </location>
</feature>